<keyword evidence="2" id="KW-1185">Reference proteome</keyword>
<protein>
    <submittedName>
        <fullName evidence="1">Uncharacterized protein</fullName>
    </submittedName>
</protein>
<feature type="non-terminal residue" evidence="1">
    <location>
        <position position="91"/>
    </location>
</feature>
<organism evidence="1 2">
    <name type="scientific">Onchocerca flexuosa</name>
    <dbReference type="NCBI Taxonomy" id="387005"/>
    <lineage>
        <taxon>Eukaryota</taxon>
        <taxon>Metazoa</taxon>
        <taxon>Ecdysozoa</taxon>
        <taxon>Nematoda</taxon>
        <taxon>Chromadorea</taxon>
        <taxon>Rhabditida</taxon>
        <taxon>Spirurina</taxon>
        <taxon>Spiruromorpha</taxon>
        <taxon>Filarioidea</taxon>
        <taxon>Onchocercidae</taxon>
        <taxon>Onchocerca</taxon>
    </lineage>
</organism>
<name>A0A238BVD2_9BILA</name>
<evidence type="ECO:0000313" key="2">
    <source>
        <dbReference type="Proteomes" id="UP000242913"/>
    </source>
</evidence>
<dbReference type="EMBL" id="KZ269995">
    <property type="protein sequence ID" value="OZC09297.1"/>
    <property type="molecule type" value="Genomic_DNA"/>
</dbReference>
<dbReference type="Proteomes" id="UP000242913">
    <property type="component" value="Unassembled WGS sequence"/>
</dbReference>
<dbReference type="AlphaFoldDB" id="A0A238BVD2"/>
<proteinExistence type="predicted"/>
<sequence length="91" mass="10207">MKKKKQVASQQETSLKFHVKTGISKEKAKKSLVIILNDYSLLLTTYPVLTDKSFATFEFAVVIIKKAKAAEEIDNNLKETLSSLDFARPST</sequence>
<reference evidence="1 2" key="1">
    <citation type="submission" date="2015-12" db="EMBL/GenBank/DDBJ databases">
        <title>Draft genome of the nematode, Onchocerca flexuosa.</title>
        <authorList>
            <person name="Mitreva M."/>
        </authorList>
    </citation>
    <scope>NUCLEOTIDE SEQUENCE [LARGE SCALE GENOMIC DNA]</scope>
    <source>
        <strain evidence="1">Red Deer</strain>
    </source>
</reference>
<accession>A0A238BVD2</accession>
<evidence type="ECO:0000313" key="1">
    <source>
        <dbReference type="EMBL" id="OZC09297.1"/>
    </source>
</evidence>
<gene>
    <name evidence="1" type="ORF">X798_03638</name>
</gene>